<evidence type="ECO:0000313" key="3">
    <source>
        <dbReference type="Proteomes" id="UP000053989"/>
    </source>
</evidence>
<dbReference type="InParanoid" id="A0A0C3ES74"/>
<feature type="compositionally biased region" description="Polar residues" evidence="1">
    <location>
        <begin position="465"/>
        <end position="475"/>
    </location>
</feature>
<organism evidence="2 3">
    <name type="scientific">Scleroderma citrinum Foug A</name>
    <dbReference type="NCBI Taxonomy" id="1036808"/>
    <lineage>
        <taxon>Eukaryota</taxon>
        <taxon>Fungi</taxon>
        <taxon>Dikarya</taxon>
        <taxon>Basidiomycota</taxon>
        <taxon>Agaricomycotina</taxon>
        <taxon>Agaricomycetes</taxon>
        <taxon>Agaricomycetidae</taxon>
        <taxon>Boletales</taxon>
        <taxon>Sclerodermatineae</taxon>
        <taxon>Sclerodermataceae</taxon>
        <taxon>Scleroderma</taxon>
    </lineage>
</organism>
<feature type="compositionally biased region" description="Polar residues" evidence="1">
    <location>
        <begin position="67"/>
        <end position="79"/>
    </location>
</feature>
<feature type="compositionally biased region" description="Polar residues" evidence="1">
    <location>
        <begin position="504"/>
        <end position="516"/>
    </location>
</feature>
<proteinExistence type="predicted"/>
<dbReference type="OrthoDB" id="2804702at2759"/>
<dbReference type="AlphaFoldDB" id="A0A0C3ES74"/>
<reference evidence="2 3" key="1">
    <citation type="submission" date="2014-04" db="EMBL/GenBank/DDBJ databases">
        <authorList>
            <consortium name="DOE Joint Genome Institute"/>
            <person name="Kuo A."/>
            <person name="Kohler A."/>
            <person name="Nagy L.G."/>
            <person name="Floudas D."/>
            <person name="Copeland A."/>
            <person name="Barry K.W."/>
            <person name="Cichocki N."/>
            <person name="Veneault-Fourrey C."/>
            <person name="LaButti K."/>
            <person name="Lindquist E.A."/>
            <person name="Lipzen A."/>
            <person name="Lundell T."/>
            <person name="Morin E."/>
            <person name="Murat C."/>
            <person name="Sun H."/>
            <person name="Tunlid A."/>
            <person name="Henrissat B."/>
            <person name="Grigoriev I.V."/>
            <person name="Hibbett D.S."/>
            <person name="Martin F."/>
            <person name="Nordberg H.P."/>
            <person name="Cantor M.N."/>
            <person name="Hua S.X."/>
        </authorList>
    </citation>
    <scope>NUCLEOTIDE SEQUENCE [LARGE SCALE GENOMIC DNA]</scope>
    <source>
        <strain evidence="2 3">Foug A</strain>
    </source>
</reference>
<name>A0A0C3ES74_9AGAM</name>
<accession>A0A0C3ES74</accession>
<evidence type="ECO:0000256" key="1">
    <source>
        <dbReference type="SAM" id="MobiDB-lite"/>
    </source>
</evidence>
<gene>
    <name evidence="2" type="ORF">SCLCIDRAFT_159658</name>
</gene>
<dbReference type="EMBL" id="KN822004">
    <property type="protein sequence ID" value="KIM70636.1"/>
    <property type="molecule type" value="Genomic_DNA"/>
</dbReference>
<protein>
    <recommendedName>
        <fullName evidence="4">G-patch domain-containing protein</fullName>
    </recommendedName>
</protein>
<evidence type="ECO:0008006" key="4">
    <source>
        <dbReference type="Google" id="ProtNLM"/>
    </source>
</evidence>
<dbReference type="HOGENOM" id="CLU_528029_0_0_1"/>
<reference evidence="3" key="2">
    <citation type="submission" date="2015-01" db="EMBL/GenBank/DDBJ databases">
        <title>Evolutionary Origins and Diversification of the Mycorrhizal Mutualists.</title>
        <authorList>
            <consortium name="DOE Joint Genome Institute"/>
            <consortium name="Mycorrhizal Genomics Consortium"/>
            <person name="Kohler A."/>
            <person name="Kuo A."/>
            <person name="Nagy L.G."/>
            <person name="Floudas D."/>
            <person name="Copeland A."/>
            <person name="Barry K.W."/>
            <person name="Cichocki N."/>
            <person name="Veneault-Fourrey C."/>
            <person name="LaButti K."/>
            <person name="Lindquist E.A."/>
            <person name="Lipzen A."/>
            <person name="Lundell T."/>
            <person name="Morin E."/>
            <person name="Murat C."/>
            <person name="Riley R."/>
            <person name="Ohm R."/>
            <person name="Sun H."/>
            <person name="Tunlid A."/>
            <person name="Henrissat B."/>
            <person name="Grigoriev I.V."/>
            <person name="Hibbett D.S."/>
            <person name="Martin F."/>
        </authorList>
    </citation>
    <scope>NUCLEOTIDE SEQUENCE [LARGE SCALE GENOMIC DNA]</scope>
    <source>
        <strain evidence="3">Foug A</strain>
    </source>
</reference>
<feature type="region of interest" description="Disordered" evidence="1">
    <location>
        <begin position="447"/>
        <end position="516"/>
    </location>
</feature>
<dbReference type="Proteomes" id="UP000053989">
    <property type="component" value="Unassembled WGS sequence"/>
</dbReference>
<sequence length="516" mass="55032">MCKECLCTRSLQFASANMPAVRGAGSFDSPIVISDDEDEAAVESQLRAVSNSNSPAGADEVSPPSLSPTLNGCSTAGDSHVDSNIAQSVGYSMALRMGFLPGHGLGFALDEPISVTFKRKRTDSGIGFQNNSEDSESRFQTSGTNDERKKLKPNHPSSQASEPRLVRLQTTKFQKPTSFKATLSPSHATPSDPGPSKTAPRIAHTSPVESPPMEPPPLLPYHYHDPFAVYPSYMASGLQEMWPPPWVAFPTPPCGSWTPFFSEMANVANTPTHSTSNSGTVKLPEVTGSNCGSHPSQPTVLPKNNTSIGRGPEADPLSTHGAYSKPVVPPPNPSCTLVLDAIPPRFRSAAWLETWAANASLLPAARVDIDSKKGKGLVEFPDAVTARKAFNSKQLRGKGRHSIKAWWYRASGAASAAALQTVLNNGAGELEDGEILEISASEAVECTAPSPKRLTRKQKKKQKNLDTTQRLNQPGSLGRVDGPIFKECVTREPADSATEPASLPHTTAESSEISTT</sequence>
<keyword evidence="3" id="KW-1185">Reference proteome</keyword>
<feature type="region of interest" description="Disordered" evidence="1">
    <location>
        <begin position="48"/>
        <end position="79"/>
    </location>
</feature>
<feature type="compositionally biased region" description="Polar residues" evidence="1">
    <location>
        <begin position="127"/>
        <end position="144"/>
    </location>
</feature>
<feature type="compositionally biased region" description="Basic residues" evidence="1">
    <location>
        <begin position="453"/>
        <end position="462"/>
    </location>
</feature>
<evidence type="ECO:0000313" key="2">
    <source>
        <dbReference type="EMBL" id="KIM70636.1"/>
    </source>
</evidence>
<feature type="compositionally biased region" description="Polar residues" evidence="1">
    <location>
        <begin position="168"/>
        <end position="189"/>
    </location>
</feature>
<feature type="region of interest" description="Disordered" evidence="1">
    <location>
        <begin position="123"/>
        <end position="213"/>
    </location>
</feature>